<dbReference type="AlphaFoldDB" id="A0A4R4SHT4"/>
<evidence type="ECO:0000313" key="1">
    <source>
        <dbReference type="EMBL" id="TDC63011.1"/>
    </source>
</evidence>
<evidence type="ECO:0008006" key="3">
    <source>
        <dbReference type="Google" id="ProtNLM"/>
    </source>
</evidence>
<evidence type="ECO:0000313" key="2">
    <source>
        <dbReference type="Proteomes" id="UP000295345"/>
    </source>
</evidence>
<protein>
    <recommendedName>
        <fullName evidence="3">DUF2304 family protein</fullName>
    </recommendedName>
</protein>
<keyword evidence="2" id="KW-1185">Reference proteome</keyword>
<gene>
    <name evidence="1" type="ORF">E1283_33100</name>
</gene>
<dbReference type="RefSeq" id="WP_132821866.1">
    <property type="nucleotide sequence ID" value="NZ_SMKI01000593.1"/>
</dbReference>
<dbReference type="EMBL" id="SMKI01000593">
    <property type="protein sequence ID" value="TDC63011.1"/>
    <property type="molecule type" value="Genomic_DNA"/>
</dbReference>
<comment type="caution">
    <text evidence="1">The sequence shown here is derived from an EMBL/GenBank/DDBJ whole genome shotgun (WGS) entry which is preliminary data.</text>
</comment>
<proteinExistence type="predicted"/>
<dbReference type="OrthoDB" id="4332682at2"/>
<organism evidence="1 2">
    <name type="scientific">Streptomyces hainanensis</name>
    <dbReference type="NCBI Taxonomy" id="402648"/>
    <lineage>
        <taxon>Bacteria</taxon>
        <taxon>Bacillati</taxon>
        <taxon>Actinomycetota</taxon>
        <taxon>Actinomycetes</taxon>
        <taxon>Kitasatosporales</taxon>
        <taxon>Streptomycetaceae</taxon>
        <taxon>Streptomyces</taxon>
    </lineage>
</organism>
<accession>A0A4R4SHT4</accession>
<name>A0A4R4SHT4_9ACTN</name>
<dbReference type="Proteomes" id="UP000295345">
    <property type="component" value="Unassembled WGS sequence"/>
</dbReference>
<sequence length="64" mass="6802">MALSVSAVLLLAVIVVLLVRRAGLNIMHAIVCVLFGFYLSSSNMAPTINDFTNGIADMISSLSF</sequence>
<reference evidence="1 2" key="1">
    <citation type="submission" date="2019-03" db="EMBL/GenBank/DDBJ databases">
        <title>Draft genome sequences of novel Actinobacteria.</title>
        <authorList>
            <person name="Sahin N."/>
            <person name="Ay H."/>
            <person name="Saygin H."/>
        </authorList>
    </citation>
    <scope>NUCLEOTIDE SEQUENCE [LARGE SCALE GENOMIC DNA]</scope>
    <source>
        <strain evidence="1 2">DSM 41900</strain>
    </source>
</reference>